<sequence length="280" mass="30100">MRRRAVLSVPASEPRKIDKAWGLEVDEVVIDLEDAVSVDQKDTARTNIAHLSARAQGSVAVRINALGSEWAENDIVAAVASPVVDSIVLPKAEDPAAILDLSRHLDLLEDRAGRTKALGIQALIESPRGVQQVQGIASASNRMTALIIGYADLSASLGRRIDAPWHTVQDLVLLAARAAGIQVIDGPLLTTAADADLDRAASVAQGLGFDGKWVIHPAQIPAVQRVFTPTDEEVAEAREILEAMDDAQREGRGAVQWKGRMLDEAIAMRARRVVDSARRQ</sequence>
<comment type="caution">
    <text evidence="7">The sequence shown here is derived from an EMBL/GenBank/DDBJ whole genome shotgun (WGS) entry which is preliminary data.</text>
</comment>
<evidence type="ECO:0000259" key="6">
    <source>
        <dbReference type="Pfam" id="PF03328"/>
    </source>
</evidence>
<dbReference type="InterPro" id="IPR011206">
    <property type="entry name" value="Citrate_lyase_beta/mcl1/mcl2"/>
</dbReference>
<organism evidence="7 8">
    <name type="scientific">Nocardioides immobilis</name>
    <dbReference type="NCBI Taxonomy" id="2049295"/>
    <lineage>
        <taxon>Bacteria</taxon>
        <taxon>Bacillati</taxon>
        <taxon>Actinomycetota</taxon>
        <taxon>Actinomycetes</taxon>
        <taxon>Propionibacteriales</taxon>
        <taxon>Nocardioidaceae</taxon>
        <taxon>Nocardioides</taxon>
    </lineage>
</organism>
<feature type="domain" description="HpcH/HpaI aldolase/citrate lyase" evidence="6">
    <location>
        <begin position="4"/>
        <end position="217"/>
    </location>
</feature>
<keyword evidence="3 5" id="KW-0460">Magnesium</keyword>
<reference evidence="7 8" key="1">
    <citation type="submission" date="2018-09" db="EMBL/GenBank/DDBJ databases">
        <title>Genome sequencing of Nocardioides immobilis CCTCC AB 2017083 for comparison to Nocardioides silvaticus.</title>
        <authorList>
            <person name="Li C."/>
            <person name="Wang G."/>
        </authorList>
    </citation>
    <scope>NUCLEOTIDE SEQUENCE [LARGE SCALE GENOMIC DNA]</scope>
    <source>
        <strain evidence="7 8">CCTCC AB 2017083</strain>
    </source>
</reference>
<evidence type="ECO:0000313" key="8">
    <source>
        <dbReference type="Proteomes" id="UP000283644"/>
    </source>
</evidence>
<dbReference type="OrthoDB" id="5172636at2"/>
<gene>
    <name evidence="7" type="ORF">D0Z08_28030</name>
</gene>
<dbReference type="PANTHER" id="PTHR32308">
    <property type="entry name" value="LYASE BETA SUBUNIT, PUTATIVE (AFU_ORTHOLOGUE AFUA_4G13030)-RELATED"/>
    <property type="match status" value="1"/>
</dbReference>
<feature type="binding site" evidence="4">
    <location>
        <position position="62"/>
    </location>
    <ligand>
        <name>substrate</name>
    </ligand>
</feature>
<dbReference type="SUPFAM" id="SSF51621">
    <property type="entry name" value="Phosphoenolpyruvate/pyruvate domain"/>
    <property type="match status" value="1"/>
</dbReference>
<evidence type="ECO:0000256" key="3">
    <source>
        <dbReference type="ARBA" id="ARBA00022842"/>
    </source>
</evidence>
<dbReference type="RefSeq" id="WP_118928590.1">
    <property type="nucleotide sequence ID" value="NZ_QXGH01000040.1"/>
</dbReference>
<feature type="binding site" evidence="4">
    <location>
        <position position="125"/>
    </location>
    <ligand>
        <name>substrate</name>
    </ligand>
</feature>
<protein>
    <submittedName>
        <fullName evidence="7">CoA ester lyase</fullName>
    </submittedName>
</protein>
<evidence type="ECO:0000313" key="7">
    <source>
        <dbReference type="EMBL" id="RHW23793.1"/>
    </source>
</evidence>
<dbReference type="GO" id="GO:0016829">
    <property type="term" value="F:lyase activity"/>
    <property type="evidence" value="ECO:0007669"/>
    <property type="project" value="UniProtKB-KW"/>
</dbReference>
<dbReference type="PANTHER" id="PTHR32308:SF10">
    <property type="entry name" value="CITRATE LYASE SUBUNIT BETA"/>
    <property type="match status" value="1"/>
</dbReference>
<evidence type="ECO:0000256" key="4">
    <source>
        <dbReference type="PIRSR" id="PIRSR015582-1"/>
    </source>
</evidence>
<name>A0A417XTW4_9ACTN</name>
<dbReference type="GO" id="GO:0000287">
    <property type="term" value="F:magnesium ion binding"/>
    <property type="evidence" value="ECO:0007669"/>
    <property type="project" value="TreeGrafter"/>
</dbReference>
<comment type="cofactor">
    <cofactor evidence="1">
        <name>Mg(2+)</name>
        <dbReference type="ChEBI" id="CHEBI:18420"/>
    </cofactor>
</comment>
<proteinExistence type="predicted"/>
<dbReference type="PIRSF" id="PIRSF015582">
    <property type="entry name" value="Cit_lyase_B"/>
    <property type="match status" value="1"/>
</dbReference>
<dbReference type="Pfam" id="PF03328">
    <property type="entry name" value="HpcH_HpaI"/>
    <property type="match status" value="1"/>
</dbReference>
<dbReference type="GO" id="GO:0006107">
    <property type="term" value="P:oxaloacetate metabolic process"/>
    <property type="evidence" value="ECO:0007669"/>
    <property type="project" value="TreeGrafter"/>
</dbReference>
<dbReference type="InterPro" id="IPR040442">
    <property type="entry name" value="Pyrv_kinase-like_dom_sf"/>
</dbReference>
<accession>A0A417XTW4</accession>
<feature type="binding site" evidence="5">
    <location>
        <position position="152"/>
    </location>
    <ligand>
        <name>Mg(2+)</name>
        <dbReference type="ChEBI" id="CHEBI:18420"/>
    </ligand>
</feature>
<dbReference type="AlphaFoldDB" id="A0A417XTW4"/>
<keyword evidence="8" id="KW-1185">Reference proteome</keyword>
<dbReference type="EMBL" id="QXGH01000040">
    <property type="protein sequence ID" value="RHW23793.1"/>
    <property type="molecule type" value="Genomic_DNA"/>
</dbReference>
<feature type="binding site" evidence="5">
    <location>
        <position position="125"/>
    </location>
    <ligand>
        <name>Mg(2+)</name>
        <dbReference type="ChEBI" id="CHEBI:18420"/>
    </ligand>
</feature>
<dbReference type="InterPro" id="IPR015813">
    <property type="entry name" value="Pyrv/PenolPyrv_kinase-like_dom"/>
</dbReference>
<dbReference type="Gene3D" id="3.20.20.60">
    <property type="entry name" value="Phosphoenolpyruvate-binding domains"/>
    <property type="match status" value="1"/>
</dbReference>
<evidence type="ECO:0000256" key="1">
    <source>
        <dbReference type="ARBA" id="ARBA00001946"/>
    </source>
</evidence>
<keyword evidence="2 5" id="KW-0479">Metal-binding</keyword>
<evidence type="ECO:0000256" key="2">
    <source>
        <dbReference type="ARBA" id="ARBA00022723"/>
    </source>
</evidence>
<evidence type="ECO:0000256" key="5">
    <source>
        <dbReference type="PIRSR" id="PIRSR015582-2"/>
    </source>
</evidence>
<keyword evidence="7" id="KW-0456">Lyase</keyword>
<dbReference type="InterPro" id="IPR005000">
    <property type="entry name" value="Aldolase/citrate-lyase_domain"/>
</dbReference>
<dbReference type="Proteomes" id="UP000283644">
    <property type="component" value="Unassembled WGS sequence"/>
</dbReference>